<reference evidence="7 8" key="1">
    <citation type="journal article" date="2014" name="World J. Microbiol. Biotechnol.">
        <title>Biodiversity and physiological characteristics of Antarctic and Arctic lichens-associated bacteria.</title>
        <authorList>
            <person name="Lee Y.M."/>
            <person name="Kim E.H."/>
            <person name="Lee H.K."/>
            <person name="Hong S.G."/>
        </authorList>
    </citation>
    <scope>NUCLEOTIDE SEQUENCE [LARGE SCALE GENOMIC DNA]</scope>
    <source>
        <strain evidence="7 8">PAMC 26569</strain>
    </source>
</reference>
<dbReference type="SUPFAM" id="SSF53098">
    <property type="entry name" value="Ribonuclease H-like"/>
    <property type="match status" value="1"/>
</dbReference>
<dbReference type="PROSITE" id="PS50994">
    <property type="entry name" value="INTEGRASE"/>
    <property type="match status" value="1"/>
</dbReference>
<dbReference type="InterPro" id="IPR001584">
    <property type="entry name" value="Integrase_cat-core"/>
</dbReference>
<organism evidence="7 8">
    <name type="scientific">Lichenicola cladoniae</name>
    <dbReference type="NCBI Taxonomy" id="1484109"/>
    <lineage>
        <taxon>Bacteria</taxon>
        <taxon>Pseudomonadati</taxon>
        <taxon>Pseudomonadota</taxon>
        <taxon>Alphaproteobacteria</taxon>
        <taxon>Acetobacterales</taxon>
        <taxon>Acetobacteraceae</taxon>
        <taxon>Lichenicola</taxon>
    </lineage>
</organism>
<dbReference type="PANTHER" id="PTHR10948:SF23">
    <property type="entry name" value="TRANSPOSASE INSI FOR INSERTION SEQUENCE ELEMENT IS30A-RELATED"/>
    <property type="match status" value="1"/>
</dbReference>
<dbReference type="RefSeq" id="WP_172443452.1">
    <property type="nucleotide sequence ID" value="NZ_CP053708.1"/>
</dbReference>
<dbReference type="Gene3D" id="3.30.420.10">
    <property type="entry name" value="Ribonuclease H-like superfamily/Ribonuclease H"/>
    <property type="match status" value="1"/>
</dbReference>
<dbReference type="NCBIfam" id="NF033563">
    <property type="entry name" value="transpos_IS30"/>
    <property type="match status" value="1"/>
</dbReference>
<keyword evidence="4" id="KW-0238">DNA-binding</keyword>
<dbReference type="GO" id="GO:0003677">
    <property type="term" value="F:DNA binding"/>
    <property type="evidence" value="ECO:0007669"/>
    <property type="project" value="UniProtKB-KW"/>
</dbReference>
<dbReference type="GO" id="GO:0004803">
    <property type="term" value="F:transposase activity"/>
    <property type="evidence" value="ECO:0007669"/>
    <property type="project" value="InterPro"/>
</dbReference>
<accession>A0A6M8HLQ2</accession>
<dbReference type="KEGG" id="lck:HN018_03845"/>
<dbReference type="PANTHER" id="PTHR10948">
    <property type="entry name" value="TRANSPOSASE"/>
    <property type="match status" value="1"/>
</dbReference>
<evidence type="ECO:0000256" key="5">
    <source>
        <dbReference type="ARBA" id="ARBA00023172"/>
    </source>
</evidence>
<dbReference type="Proteomes" id="UP000500767">
    <property type="component" value="Chromosome"/>
</dbReference>
<dbReference type="GO" id="GO:0005829">
    <property type="term" value="C:cytosol"/>
    <property type="evidence" value="ECO:0007669"/>
    <property type="project" value="TreeGrafter"/>
</dbReference>
<evidence type="ECO:0000256" key="1">
    <source>
        <dbReference type="ARBA" id="ARBA00002190"/>
    </source>
</evidence>
<comment type="function">
    <text evidence="1">Required for the transposition of the insertion element.</text>
</comment>
<gene>
    <name evidence="7" type="ORF">HN018_03845</name>
</gene>
<keyword evidence="3" id="KW-0815">Transposition</keyword>
<dbReference type="InterPro" id="IPR025246">
    <property type="entry name" value="IS30-like_HTH"/>
</dbReference>
<dbReference type="InterPro" id="IPR001598">
    <property type="entry name" value="Transposase_IS30_CS"/>
</dbReference>
<evidence type="ECO:0000256" key="2">
    <source>
        <dbReference type="ARBA" id="ARBA00006363"/>
    </source>
</evidence>
<dbReference type="Pfam" id="PF13936">
    <property type="entry name" value="HTH_38"/>
    <property type="match status" value="1"/>
</dbReference>
<feature type="domain" description="Integrase catalytic" evidence="6">
    <location>
        <begin position="168"/>
        <end position="330"/>
    </location>
</feature>
<dbReference type="GO" id="GO:0006313">
    <property type="term" value="P:DNA transposition"/>
    <property type="evidence" value="ECO:0007669"/>
    <property type="project" value="InterPro"/>
</dbReference>
<evidence type="ECO:0000256" key="4">
    <source>
        <dbReference type="ARBA" id="ARBA00023125"/>
    </source>
</evidence>
<dbReference type="EMBL" id="CP053708">
    <property type="protein sequence ID" value="QKE89279.1"/>
    <property type="molecule type" value="Genomic_DNA"/>
</dbReference>
<evidence type="ECO:0000259" key="6">
    <source>
        <dbReference type="PROSITE" id="PS50994"/>
    </source>
</evidence>
<dbReference type="GO" id="GO:0015074">
    <property type="term" value="P:DNA integration"/>
    <property type="evidence" value="ECO:0007669"/>
    <property type="project" value="InterPro"/>
</dbReference>
<proteinExistence type="inferred from homology"/>
<comment type="similarity">
    <text evidence="2">Belongs to the transposase IS30 family.</text>
</comment>
<keyword evidence="8" id="KW-1185">Reference proteome</keyword>
<protein>
    <submittedName>
        <fullName evidence="7">IS30 family transposase</fullName>
    </submittedName>
</protein>
<evidence type="ECO:0000313" key="7">
    <source>
        <dbReference type="EMBL" id="QKE89279.1"/>
    </source>
</evidence>
<sequence>MAGQRRKLTVFDRSMIEVRLCDSWGVRAIARDLDRSAGMISDEINRHGGATSYRAQAAATQAEADRRLTGRRPVLAHDGELFGRVARLLRLGWSPEQISGRRKRMEAGTEQPPGLSVSHEAIYTAIYALPRGELRRELISYLRQDKPMRGRKPKGSERRGKLCNMTNIKERPEEIEGRLVPGHWEGDLILGTGGASAIGTLVERTSRFVVLVHMPTRKSDVVASAFSGALNAIPASLRKTLTYDQGKEMAQHESVALSTGMRIFFADPHSPWQRGSNENTNGLLRQYFPKGTALSGLDQDDLDIVADSLNSRPRKTLDYATPSEQFSMLLAGQAGVNKVFGVGVRSGT</sequence>
<name>A0A6M8HLQ2_9PROT</name>
<dbReference type="PROSITE" id="PS01043">
    <property type="entry name" value="TRANSPOSASE_IS30"/>
    <property type="match status" value="1"/>
</dbReference>
<dbReference type="AlphaFoldDB" id="A0A6M8HLQ2"/>
<dbReference type="InterPro" id="IPR053392">
    <property type="entry name" value="Transposase_IS30-like"/>
</dbReference>
<dbReference type="InterPro" id="IPR051917">
    <property type="entry name" value="Transposase-Integrase"/>
</dbReference>
<dbReference type="InterPro" id="IPR036397">
    <property type="entry name" value="RNaseH_sf"/>
</dbReference>
<evidence type="ECO:0000256" key="3">
    <source>
        <dbReference type="ARBA" id="ARBA00022578"/>
    </source>
</evidence>
<keyword evidence="5" id="KW-0233">DNA recombination</keyword>
<evidence type="ECO:0000313" key="8">
    <source>
        <dbReference type="Proteomes" id="UP000500767"/>
    </source>
</evidence>
<dbReference type="InterPro" id="IPR012337">
    <property type="entry name" value="RNaseH-like_sf"/>
</dbReference>
<dbReference type="Pfam" id="PF00665">
    <property type="entry name" value="rve"/>
    <property type="match status" value="1"/>
</dbReference>